<protein>
    <recommendedName>
        <fullName evidence="4">MotA/TolQ/ExbB proton channel domain-containing protein</fullName>
    </recommendedName>
</protein>
<evidence type="ECO:0000256" key="1">
    <source>
        <dbReference type="SAM" id="Phobius"/>
    </source>
</evidence>
<keyword evidence="1" id="KW-1133">Transmembrane helix</keyword>
<dbReference type="Proteomes" id="UP001595897">
    <property type="component" value="Unassembled WGS sequence"/>
</dbReference>
<evidence type="ECO:0008006" key="4">
    <source>
        <dbReference type="Google" id="ProtNLM"/>
    </source>
</evidence>
<feature type="transmembrane region" description="Helical" evidence="1">
    <location>
        <begin position="93"/>
        <end position="112"/>
    </location>
</feature>
<dbReference type="EMBL" id="JBHSGU010000002">
    <property type="protein sequence ID" value="MFC4699622.1"/>
    <property type="molecule type" value="Genomic_DNA"/>
</dbReference>
<accession>A0ABV9LSX6</accession>
<proteinExistence type="predicted"/>
<feature type="transmembrane region" description="Helical" evidence="1">
    <location>
        <begin position="133"/>
        <end position="154"/>
    </location>
</feature>
<keyword evidence="3" id="KW-1185">Reference proteome</keyword>
<reference evidence="3" key="1">
    <citation type="journal article" date="2019" name="Int. J. Syst. Evol. Microbiol.">
        <title>The Global Catalogue of Microorganisms (GCM) 10K type strain sequencing project: providing services to taxonomists for standard genome sequencing and annotation.</title>
        <authorList>
            <consortium name="The Broad Institute Genomics Platform"/>
            <consortium name="The Broad Institute Genome Sequencing Center for Infectious Disease"/>
            <person name="Wu L."/>
            <person name="Ma J."/>
        </authorList>
    </citation>
    <scope>NUCLEOTIDE SEQUENCE [LARGE SCALE GENOMIC DNA]</scope>
    <source>
        <strain evidence="3">KACC 12507</strain>
    </source>
</reference>
<organism evidence="2 3">
    <name type="scientific">Glaciecola siphonariae</name>
    <dbReference type="NCBI Taxonomy" id="521012"/>
    <lineage>
        <taxon>Bacteria</taxon>
        <taxon>Pseudomonadati</taxon>
        <taxon>Pseudomonadota</taxon>
        <taxon>Gammaproteobacteria</taxon>
        <taxon>Alteromonadales</taxon>
        <taxon>Alteromonadaceae</taxon>
        <taxon>Glaciecola</taxon>
    </lineage>
</organism>
<comment type="caution">
    <text evidence="2">The sequence shown here is derived from an EMBL/GenBank/DDBJ whole genome shotgun (WGS) entry which is preliminary data.</text>
</comment>
<gene>
    <name evidence="2" type="ORF">ACFO4O_05565</name>
</gene>
<feature type="transmembrane region" description="Helical" evidence="1">
    <location>
        <begin position="17"/>
        <end position="38"/>
    </location>
</feature>
<name>A0ABV9LSX6_9ALTE</name>
<evidence type="ECO:0000313" key="3">
    <source>
        <dbReference type="Proteomes" id="UP001595897"/>
    </source>
</evidence>
<keyword evidence="1" id="KW-0812">Transmembrane</keyword>
<evidence type="ECO:0000313" key="2">
    <source>
        <dbReference type="EMBL" id="MFC4699622.1"/>
    </source>
</evidence>
<dbReference type="RefSeq" id="WP_382406361.1">
    <property type="nucleotide sequence ID" value="NZ_JBHSGU010000002.1"/>
</dbReference>
<keyword evidence="1" id="KW-0472">Membrane</keyword>
<feature type="transmembrane region" description="Helical" evidence="1">
    <location>
        <begin position="50"/>
        <end position="73"/>
    </location>
</feature>
<sequence>MSSLAILPQRLSSVVRAGYWILGAAVILLALVSYCTQMTLQDLMAHIEELFGVSFVVLFSVLVALAAFSIVQLHQNSGSALWAEVGLQAANGISTLALTFTLLGISLGIGSLSTQALTPDTVQHIIGELTAQFSMAFMTTVIGLPTATLFRAVISVMCVKQMPVNEGSNSAPSPQ</sequence>